<evidence type="ECO:0000313" key="2">
    <source>
        <dbReference type="EMBL" id="GMI28202.1"/>
    </source>
</evidence>
<feature type="compositionally biased region" description="Basic and acidic residues" evidence="1">
    <location>
        <begin position="421"/>
        <end position="441"/>
    </location>
</feature>
<dbReference type="PANTHER" id="PTHR48148:SF3">
    <property type="entry name" value="KERATINOCYTE PROLINE-RICH PROTEIN"/>
    <property type="match status" value="1"/>
</dbReference>
<feature type="compositionally biased region" description="Acidic residues" evidence="1">
    <location>
        <begin position="922"/>
        <end position="942"/>
    </location>
</feature>
<feature type="compositionally biased region" description="Low complexity" evidence="1">
    <location>
        <begin position="118"/>
        <end position="135"/>
    </location>
</feature>
<feature type="compositionally biased region" description="Basic and acidic residues" evidence="1">
    <location>
        <begin position="532"/>
        <end position="543"/>
    </location>
</feature>
<feature type="compositionally biased region" description="Basic and acidic residues" evidence="1">
    <location>
        <begin position="742"/>
        <end position="756"/>
    </location>
</feature>
<gene>
    <name evidence="2" type="ORF">TeGR_g5359</name>
</gene>
<dbReference type="EMBL" id="BRYB01005728">
    <property type="protein sequence ID" value="GMI28202.1"/>
    <property type="molecule type" value="Genomic_DNA"/>
</dbReference>
<sequence>ELSPARHQPAPRPLRKKKAAAAPAAARHSSKSAGPIRGPPGGSPARGRVRPSKTQEFKEESRPEQPKKKFDPNYRRPWRDNKPERQPRRREYDEYEEEEEEEVFHPSKAGGVNKAVYSRSTPSLAAPALSVPALPGRREQELPTPLPQRVRRAKKKLAPKSKGIDELKNEYTEALKILQDVVGRMQEKGEVLGLSPEIKKYRNEVEPMDDDEMEEDDDDGLEPPGGGFEVPPLVEARDEKPRDKFLFPPMDDDEEEERERELGGGRDLDEDGEVAAAAASPPSGAGPPEPEFGEKSKNNLEDYNSWWRAQQELPGAARPPMIELGGLGAVSPAKGQEDAGKAPPSVDDMMYEMDRMKRIIAMQSQEIQTLSAEKEKKPAEQERVEIPAPRAMDFSLPGTPPLHEPVANAAAPSSIRRKSRFAVDETGHIHEPEVKEEDLDKKRKSSIMFMAEDLEKLGAAGAGEGDDDYDVDIDEDDEDEDEEKVKMPAFDPSRRRSSVKDRPPTPVKWAKIDLDADDDEDEEEEEEEEEAPVEKQAEVEGGGRRKSSVSFSPKDAAEIESFQVAAPAGGEDEDDEGEEEAAPLPFDPSRRRSSVKDRPPTPVKWAKIDLDADDDDDEEEEEEEAKDRPPTPVKWAKIDLDADDDDDDEEEEEEAKVEVEEAKVEVEEAKVEVEEEAMPSAPGLEGNSEMSSLFGDGPAAPAVVEEKPASQAAEKEESGSDSFDDEELPERGMRPSFLARIGDSEERILDIEHLIETGEDVDDVDHTYQTVYAPPAPAPEPEAEPEPEPEPKSSPVVPALKLPDPEVDDLEESLDADPPAPSPAPAPAPAPAPEPAPTTPSPSKAAAATTPQSAGGSAIKNAEVEEVGSDDELVMTDRSEGLGGRIYLPDGTYTSTTTNVDKEIEKLKEVDITSPVKGAGEAVEEEDMEESYEDSFDDEEEVKDGQGGEVELP</sequence>
<organism evidence="2 3">
    <name type="scientific">Tetraparma gracilis</name>
    <dbReference type="NCBI Taxonomy" id="2962635"/>
    <lineage>
        <taxon>Eukaryota</taxon>
        <taxon>Sar</taxon>
        <taxon>Stramenopiles</taxon>
        <taxon>Ochrophyta</taxon>
        <taxon>Bolidophyceae</taxon>
        <taxon>Parmales</taxon>
        <taxon>Triparmaceae</taxon>
        <taxon>Tetraparma</taxon>
    </lineage>
</organism>
<feature type="compositionally biased region" description="Basic and acidic residues" evidence="1">
    <location>
        <begin position="704"/>
        <end position="718"/>
    </location>
</feature>
<name>A0ABQ6MLQ8_9STRA</name>
<feature type="compositionally biased region" description="Basic and acidic residues" evidence="1">
    <location>
        <begin position="588"/>
        <end position="599"/>
    </location>
</feature>
<protein>
    <submittedName>
        <fullName evidence="2">Uncharacterized protein</fullName>
    </submittedName>
</protein>
<feature type="compositionally biased region" description="Basic and acidic residues" evidence="1">
    <location>
        <begin position="53"/>
        <end position="92"/>
    </location>
</feature>
<accession>A0ABQ6MLQ8</accession>
<feature type="compositionally biased region" description="Low complexity" evidence="1">
    <location>
        <begin position="841"/>
        <end position="854"/>
    </location>
</feature>
<feature type="compositionally biased region" description="Low complexity" evidence="1">
    <location>
        <begin position="20"/>
        <end position="36"/>
    </location>
</feature>
<feature type="compositionally biased region" description="Basic and acidic residues" evidence="1">
    <location>
        <begin position="656"/>
        <end position="672"/>
    </location>
</feature>
<proteinExistence type="predicted"/>
<dbReference type="Proteomes" id="UP001165060">
    <property type="component" value="Unassembled WGS sequence"/>
</dbReference>
<feature type="region of interest" description="Disordered" evidence="1">
    <location>
        <begin position="1"/>
        <end position="161"/>
    </location>
</feature>
<feature type="compositionally biased region" description="Acidic residues" evidence="1">
    <location>
        <begin position="864"/>
        <end position="874"/>
    </location>
</feature>
<feature type="compositionally biased region" description="Pro residues" evidence="1">
    <location>
        <begin position="818"/>
        <end position="840"/>
    </location>
</feature>
<feature type="compositionally biased region" description="Acidic residues" evidence="1">
    <location>
        <begin position="464"/>
        <end position="482"/>
    </location>
</feature>
<feature type="compositionally biased region" description="Basic and acidic residues" evidence="1">
    <location>
        <begin position="372"/>
        <end position="385"/>
    </location>
</feature>
<feature type="compositionally biased region" description="Basic and acidic residues" evidence="1">
    <location>
        <begin position="235"/>
        <end position="245"/>
    </location>
</feature>
<keyword evidence="3" id="KW-1185">Reference proteome</keyword>
<evidence type="ECO:0000256" key="1">
    <source>
        <dbReference type="SAM" id="MobiDB-lite"/>
    </source>
</evidence>
<feature type="compositionally biased region" description="Basic residues" evidence="1">
    <location>
        <begin position="149"/>
        <end position="159"/>
    </location>
</feature>
<feature type="compositionally biased region" description="Acidic residues" evidence="1">
    <location>
        <begin position="641"/>
        <end position="655"/>
    </location>
</feature>
<dbReference type="PANTHER" id="PTHR48148">
    <property type="entry name" value="KERATINOCYTE PROLINE-RICH PROTEIN"/>
    <property type="match status" value="1"/>
</dbReference>
<feature type="compositionally biased region" description="Basic and acidic residues" evidence="1">
    <location>
        <begin position="492"/>
        <end position="503"/>
    </location>
</feature>
<feature type="region of interest" description="Disordered" evidence="1">
    <location>
        <begin position="913"/>
        <end position="953"/>
    </location>
</feature>
<feature type="compositionally biased region" description="Acidic residues" evidence="1">
    <location>
        <begin position="570"/>
        <end position="581"/>
    </location>
</feature>
<feature type="non-terminal residue" evidence="2">
    <location>
        <position position="1"/>
    </location>
</feature>
<evidence type="ECO:0000313" key="3">
    <source>
        <dbReference type="Proteomes" id="UP001165060"/>
    </source>
</evidence>
<feature type="region of interest" description="Disordered" evidence="1">
    <location>
        <begin position="457"/>
        <end position="894"/>
    </location>
</feature>
<feature type="region of interest" description="Disordered" evidence="1">
    <location>
        <begin position="200"/>
        <end position="306"/>
    </location>
</feature>
<feature type="compositionally biased region" description="Acidic residues" evidence="1">
    <location>
        <begin position="93"/>
        <end position="102"/>
    </location>
</feature>
<feature type="compositionally biased region" description="Acidic residues" evidence="1">
    <location>
        <begin position="515"/>
        <end position="531"/>
    </location>
</feature>
<feature type="region of interest" description="Disordered" evidence="1">
    <location>
        <begin position="369"/>
        <end position="442"/>
    </location>
</feature>
<feature type="compositionally biased region" description="Acidic residues" evidence="1">
    <location>
        <begin position="206"/>
        <end position="221"/>
    </location>
</feature>
<reference evidence="2 3" key="1">
    <citation type="journal article" date="2023" name="Commun. Biol.">
        <title>Genome analysis of Parmales, the sister group of diatoms, reveals the evolutionary specialization of diatoms from phago-mixotrophs to photoautotrophs.</title>
        <authorList>
            <person name="Ban H."/>
            <person name="Sato S."/>
            <person name="Yoshikawa S."/>
            <person name="Yamada K."/>
            <person name="Nakamura Y."/>
            <person name="Ichinomiya M."/>
            <person name="Sato N."/>
            <person name="Blanc-Mathieu R."/>
            <person name="Endo H."/>
            <person name="Kuwata A."/>
            <person name="Ogata H."/>
        </authorList>
    </citation>
    <scope>NUCLEOTIDE SEQUENCE [LARGE SCALE GENOMIC DNA]</scope>
</reference>
<feature type="region of interest" description="Disordered" evidence="1">
    <location>
        <begin position="327"/>
        <end position="347"/>
    </location>
</feature>
<feature type="compositionally biased region" description="Acidic residues" evidence="1">
    <location>
        <begin position="611"/>
        <end position="624"/>
    </location>
</feature>
<feature type="compositionally biased region" description="Acidic residues" evidence="1">
    <location>
        <begin position="805"/>
        <end position="815"/>
    </location>
</feature>
<comment type="caution">
    <text evidence="2">The sequence shown here is derived from an EMBL/GenBank/DDBJ whole genome shotgun (WGS) entry which is preliminary data.</text>
</comment>